<name>S2ITQ5_MUCC1</name>
<dbReference type="VEuPathDB" id="FungiDB:HMPREF1544_12307"/>
<feature type="region of interest" description="Disordered" evidence="1">
    <location>
        <begin position="237"/>
        <end position="286"/>
    </location>
</feature>
<evidence type="ECO:0000256" key="1">
    <source>
        <dbReference type="SAM" id="MobiDB-lite"/>
    </source>
</evidence>
<keyword evidence="3" id="KW-1185">Reference proteome</keyword>
<gene>
    <name evidence="2" type="ORF">HMPREF1544_12307</name>
</gene>
<feature type="compositionally biased region" description="Polar residues" evidence="1">
    <location>
        <begin position="153"/>
        <end position="163"/>
    </location>
</feature>
<dbReference type="InParanoid" id="S2ITQ5"/>
<reference evidence="3" key="1">
    <citation type="submission" date="2013-05" db="EMBL/GenBank/DDBJ databases">
        <title>The Genome sequence of Mucor circinelloides f. circinelloides 1006PhL.</title>
        <authorList>
            <consortium name="The Broad Institute Genomics Platform"/>
            <person name="Cuomo C."/>
            <person name="Earl A."/>
            <person name="Findley K."/>
            <person name="Lee S.C."/>
            <person name="Walker B."/>
            <person name="Young S."/>
            <person name="Zeng Q."/>
            <person name="Gargeya S."/>
            <person name="Fitzgerald M."/>
            <person name="Haas B."/>
            <person name="Abouelleil A."/>
            <person name="Allen A.W."/>
            <person name="Alvarado L."/>
            <person name="Arachchi H.M."/>
            <person name="Berlin A.M."/>
            <person name="Chapman S.B."/>
            <person name="Gainer-Dewar J."/>
            <person name="Goldberg J."/>
            <person name="Griggs A."/>
            <person name="Gujja S."/>
            <person name="Hansen M."/>
            <person name="Howarth C."/>
            <person name="Imamovic A."/>
            <person name="Ireland A."/>
            <person name="Larimer J."/>
            <person name="McCowan C."/>
            <person name="Murphy C."/>
            <person name="Pearson M."/>
            <person name="Poon T.W."/>
            <person name="Priest M."/>
            <person name="Roberts A."/>
            <person name="Saif S."/>
            <person name="Shea T."/>
            <person name="Sisk P."/>
            <person name="Sykes S."/>
            <person name="Wortman J."/>
            <person name="Nusbaum C."/>
            <person name="Birren B."/>
        </authorList>
    </citation>
    <scope>NUCLEOTIDE SEQUENCE [LARGE SCALE GENOMIC DNA]</scope>
    <source>
        <strain evidence="3">1006PhL</strain>
    </source>
</reference>
<dbReference type="EMBL" id="KE124234">
    <property type="protein sequence ID" value="EPB81001.1"/>
    <property type="molecule type" value="Genomic_DNA"/>
</dbReference>
<evidence type="ECO:0000313" key="3">
    <source>
        <dbReference type="Proteomes" id="UP000014254"/>
    </source>
</evidence>
<dbReference type="STRING" id="1220926.S2ITQ5"/>
<feature type="region of interest" description="Disordered" evidence="1">
    <location>
        <begin position="136"/>
        <end position="163"/>
    </location>
</feature>
<dbReference type="AlphaFoldDB" id="S2ITQ5"/>
<dbReference type="eggNOG" id="KOG0017">
    <property type="taxonomic scope" value="Eukaryota"/>
</dbReference>
<sequence length="593" mass="65104">MQDPRTVADITARELAALGQHRAAAQARMKAVSDRDKERWDKAMGIVDYEVGDLVLLTHEGKFGLEPRFKGPYIITQAFDEYGTYQLETMAGQKLESLVYRDRLKRAKGDRPEEAWYDPTASRRLVKEATTSRSGRVLRALLPSGGKGGGSSNAATTGDSLTSGYVNVDRSNNATSTLTTSLTIPMSSSSSTSNANVTMAEQVPELSSNMYGSQEGVSPFVEMTETLPVEMVRHEDKQQHGLTGTSGGDAQENVLGEDQQQEQRSDGECSGMSDVGGDGNSIMEEDGNELKHVVEVYGDISPYEEEFDSAMSDLASEEERREIIDSNIKTVIDGYDDISSADELDNILEEVDKSDDILEGDKLDDILEVDKLEDSIKIQNNTSLVERAVGSEDDNLLHSPGGPSHNTSVSATEEEKVKEEEEQHTQLDEFADPIVVTEDDVIHSNDGQGEASGIHGNQGEISSPSNKMEEIEKAQDGKLESSGGVKKIFSPFAFVEKQSRKALSWQKFRGTDDSLHKDEDVVGPVTGLEDVEGPTSVSKGDNVMDRFDGLVPEAVLRHNANKRKVFKPTIPVRRQFRKKQKLVLVTDVNRNYT</sequence>
<dbReference type="OrthoDB" id="2280149at2759"/>
<dbReference type="Proteomes" id="UP000014254">
    <property type="component" value="Unassembled WGS sequence"/>
</dbReference>
<feature type="region of interest" description="Disordered" evidence="1">
    <location>
        <begin position="389"/>
        <end position="467"/>
    </location>
</feature>
<feature type="compositionally biased region" description="Basic and acidic residues" evidence="1">
    <location>
        <begin position="413"/>
        <end position="427"/>
    </location>
</feature>
<protein>
    <submittedName>
        <fullName evidence="2">Uncharacterized protein</fullName>
    </submittedName>
</protein>
<evidence type="ECO:0000313" key="2">
    <source>
        <dbReference type="EMBL" id="EPB81001.1"/>
    </source>
</evidence>
<organism evidence="2 3">
    <name type="scientific">Mucor circinelloides f. circinelloides (strain 1006PhL)</name>
    <name type="common">Mucormycosis agent</name>
    <name type="synonym">Calyptromyces circinelloides</name>
    <dbReference type="NCBI Taxonomy" id="1220926"/>
    <lineage>
        <taxon>Eukaryota</taxon>
        <taxon>Fungi</taxon>
        <taxon>Fungi incertae sedis</taxon>
        <taxon>Mucoromycota</taxon>
        <taxon>Mucoromycotina</taxon>
        <taxon>Mucoromycetes</taxon>
        <taxon>Mucorales</taxon>
        <taxon>Mucorineae</taxon>
        <taxon>Mucoraceae</taxon>
        <taxon>Mucor</taxon>
    </lineage>
</organism>
<accession>S2ITQ5</accession>
<proteinExistence type="predicted"/>